<dbReference type="InterPro" id="IPR016883">
    <property type="entry name" value="UCP028431"/>
</dbReference>
<evidence type="ECO:0000313" key="2">
    <source>
        <dbReference type="EMBL" id="MBJ7542070.1"/>
    </source>
</evidence>
<evidence type="ECO:0000313" key="3">
    <source>
        <dbReference type="Proteomes" id="UP000623250"/>
    </source>
</evidence>
<evidence type="ECO:0000259" key="1">
    <source>
        <dbReference type="Pfam" id="PF10091"/>
    </source>
</evidence>
<dbReference type="Proteomes" id="UP000623250">
    <property type="component" value="Unassembled WGS sequence"/>
</dbReference>
<dbReference type="RefSeq" id="WP_037234862.1">
    <property type="nucleotide sequence ID" value="NZ_JAEMUK010000002.1"/>
</dbReference>
<dbReference type="PIRSF" id="PIRSF028431">
    <property type="entry name" value="UCP028431"/>
    <property type="match status" value="1"/>
</dbReference>
<sequence length="420" mass="47062">MHSEPWKPERIDDDALLDLVQRQTFRYFWDYAHPNCGLARDRGNPNRTAGNDLISIGGTGFGVMAIIVAAERGWIERREAVERLAAMLGFLDTAEQYNGVFPHYIDGNTGREISLWSDNAGADVVETAYLVQGLLCARQYFKDGDPSERALAAKIDALWRAVNWQAHVENDNIMLWHWLPTKEHQAFQRIEGWNECLITYVLAAMSPTYPVDARPYHEGWARGNVFRNGRTYYGIDLPLGPDLGGPLFFAHYSFLGLDPNGLRDRYADYWQQNHAQTMVNYSYCVANPNGFAGYGPKCWGLTASDGDKGYRAFAPDQDEGVIAPTAALSSLPYTPAHSLAALRHFYFDLGPRIWGSFGFADAFNETVGWVAEDNLAINQGPIIAMIENYRSGLLWRLFMSCPEVKPGLEVLGFTAEPLVA</sequence>
<dbReference type="InterPro" id="IPR019282">
    <property type="entry name" value="Glycoamylase-like_cons_dom"/>
</dbReference>
<dbReference type="Pfam" id="PF10091">
    <property type="entry name" value="Glycoamylase"/>
    <property type="match status" value="1"/>
</dbReference>
<reference evidence="2 3" key="1">
    <citation type="submission" date="2020-12" db="EMBL/GenBank/DDBJ databases">
        <title>Revised draft genomes of Rhodomicrobium vannielii ATCC 17100 and Rhodomicrobium udaipurense JA643.</title>
        <authorList>
            <person name="Conners E.M."/>
            <person name="Davenport E.J."/>
            <person name="Bose A."/>
        </authorList>
    </citation>
    <scope>NUCLEOTIDE SEQUENCE [LARGE SCALE GENOMIC DNA]</scope>
    <source>
        <strain evidence="2 3">JA643</strain>
    </source>
</reference>
<proteinExistence type="predicted"/>
<gene>
    <name evidence="2" type="ORF">JDN41_00680</name>
</gene>
<organism evidence="2 3">
    <name type="scientific">Rhodomicrobium udaipurense</name>
    <dbReference type="NCBI Taxonomy" id="1202716"/>
    <lineage>
        <taxon>Bacteria</taxon>
        <taxon>Pseudomonadati</taxon>
        <taxon>Pseudomonadota</taxon>
        <taxon>Alphaproteobacteria</taxon>
        <taxon>Hyphomicrobiales</taxon>
        <taxon>Hyphomicrobiaceae</taxon>
        <taxon>Rhodomicrobium</taxon>
    </lineage>
</organism>
<dbReference type="EMBL" id="JAEMUK010000002">
    <property type="protein sequence ID" value="MBJ7542070.1"/>
    <property type="molecule type" value="Genomic_DNA"/>
</dbReference>
<comment type="caution">
    <text evidence="2">The sequence shown here is derived from an EMBL/GenBank/DDBJ whole genome shotgun (WGS) entry which is preliminary data.</text>
</comment>
<keyword evidence="3" id="KW-1185">Reference proteome</keyword>
<feature type="domain" description="Glycoamylase-like" evidence="1">
    <location>
        <begin position="190"/>
        <end position="402"/>
    </location>
</feature>
<name>A0A8I1GAE9_9HYPH</name>
<accession>A0A8I1GAE9</accession>
<protein>
    <submittedName>
        <fullName evidence="2">DUF3131 domain-containing protein</fullName>
    </submittedName>
</protein>
<dbReference type="AlphaFoldDB" id="A0A8I1GAE9"/>
<dbReference type="Gene3D" id="1.50.10.140">
    <property type="match status" value="1"/>
</dbReference>